<accession>A0A2G5CRM2</accession>
<comment type="similarity">
    <text evidence="1">Belongs to the RMI1 family.</text>
</comment>
<dbReference type="GO" id="GO:0016604">
    <property type="term" value="C:nuclear body"/>
    <property type="evidence" value="ECO:0007669"/>
    <property type="project" value="TreeGrafter"/>
</dbReference>
<gene>
    <name evidence="8" type="ORF">AQUCO_04000129v1</name>
</gene>
<dbReference type="FunFam" id="2.40.50.770:FF:000004">
    <property type="entry name" value="RecQ-mediated instability protein (DUF1767)"/>
    <property type="match status" value="1"/>
</dbReference>
<dbReference type="Pfam" id="PF16099">
    <property type="entry name" value="RMI1_C"/>
    <property type="match status" value="1"/>
</dbReference>
<dbReference type="SMART" id="SM01161">
    <property type="entry name" value="DUF1767"/>
    <property type="match status" value="1"/>
</dbReference>
<dbReference type="Pfam" id="PF21000">
    <property type="entry name" value="RMI1_N_N"/>
    <property type="match status" value="1"/>
</dbReference>
<dbReference type="GO" id="GO:0000712">
    <property type="term" value="P:resolution of meiotic recombination intermediates"/>
    <property type="evidence" value="ECO:0007669"/>
    <property type="project" value="TreeGrafter"/>
</dbReference>
<feature type="domain" description="RMI1 N-terminal" evidence="7">
    <location>
        <begin position="20"/>
        <end position="68"/>
    </location>
</feature>
<dbReference type="InterPro" id="IPR042470">
    <property type="entry name" value="RMI1_N_C_sf"/>
</dbReference>
<feature type="domain" description="RecQ-mediated genome instability protein 1 C-terminal OB-fold" evidence="6">
    <location>
        <begin position="576"/>
        <end position="719"/>
    </location>
</feature>
<dbReference type="STRING" id="218851.A0A2G5CRM2"/>
<evidence type="ECO:0000313" key="9">
    <source>
        <dbReference type="Proteomes" id="UP000230069"/>
    </source>
</evidence>
<dbReference type="InterPro" id="IPR049363">
    <property type="entry name" value="RMI1_N"/>
</dbReference>
<evidence type="ECO:0000313" key="8">
    <source>
        <dbReference type="EMBL" id="PIA33840.1"/>
    </source>
</evidence>
<dbReference type="FunCoup" id="A0A2G5CRM2">
    <property type="interactions" value="172"/>
</dbReference>
<evidence type="ECO:0000256" key="1">
    <source>
        <dbReference type="ARBA" id="ARBA00006395"/>
    </source>
</evidence>
<dbReference type="PANTHER" id="PTHR14790:SF15">
    <property type="entry name" value="RECQ-MEDIATED GENOME INSTABILITY PROTEIN 1"/>
    <property type="match status" value="1"/>
</dbReference>
<evidence type="ECO:0000256" key="2">
    <source>
        <dbReference type="ARBA" id="ARBA00018987"/>
    </source>
</evidence>
<dbReference type="GO" id="GO:0000724">
    <property type="term" value="P:double-strand break repair via homologous recombination"/>
    <property type="evidence" value="ECO:0007669"/>
    <property type="project" value="TreeGrafter"/>
</dbReference>
<dbReference type="AlphaFoldDB" id="A0A2G5CRM2"/>
<keyword evidence="9" id="KW-1185">Reference proteome</keyword>
<dbReference type="Pfam" id="PF08585">
    <property type="entry name" value="RMI1_N_C"/>
    <property type="match status" value="1"/>
</dbReference>
<name>A0A2G5CRM2_AQUCA</name>
<proteinExistence type="inferred from homology"/>
<organism evidence="8 9">
    <name type="scientific">Aquilegia coerulea</name>
    <name type="common">Rocky mountain columbine</name>
    <dbReference type="NCBI Taxonomy" id="218851"/>
    <lineage>
        <taxon>Eukaryota</taxon>
        <taxon>Viridiplantae</taxon>
        <taxon>Streptophyta</taxon>
        <taxon>Embryophyta</taxon>
        <taxon>Tracheophyta</taxon>
        <taxon>Spermatophyta</taxon>
        <taxon>Magnoliopsida</taxon>
        <taxon>Ranunculales</taxon>
        <taxon>Ranunculaceae</taxon>
        <taxon>Thalictroideae</taxon>
        <taxon>Aquilegia</taxon>
    </lineage>
</organism>
<evidence type="ECO:0000256" key="3">
    <source>
        <dbReference type="ARBA" id="ARBA00077519"/>
    </source>
</evidence>
<evidence type="ECO:0000259" key="6">
    <source>
        <dbReference type="Pfam" id="PF16099"/>
    </source>
</evidence>
<feature type="domain" description="RecQ mediated genome instability protein 1 OB-fold" evidence="5">
    <location>
        <begin position="79"/>
        <end position="190"/>
    </location>
</feature>
<dbReference type="InterPro" id="IPR013894">
    <property type="entry name" value="RMI1_OB"/>
</dbReference>
<dbReference type="InParanoid" id="A0A2G5CRM2"/>
<feature type="region of interest" description="Disordered" evidence="4">
    <location>
        <begin position="273"/>
        <end position="296"/>
    </location>
</feature>
<evidence type="ECO:0000259" key="5">
    <source>
        <dbReference type="Pfam" id="PF08585"/>
    </source>
</evidence>
<protein>
    <recommendedName>
        <fullName evidence="2">RecQ-mediated genome instability protein 1</fullName>
    </recommendedName>
    <alternativeName>
        <fullName evidence="3">BLM-associated protein of 75 kDa homolog</fullName>
    </alternativeName>
</protein>
<dbReference type="Gene3D" id="2.40.50.770">
    <property type="entry name" value="RecQ-mediated genome instability protein Rmi1, C-terminal domain"/>
    <property type="match status" value="1"/>
</dbReference>
<feature type="region of interest" description="Disordered" evidence="4">
    <location>
        <begin position="196"/>
        <end position="250"/>
    </location>
</feature>
<feature type="compositionally biased region" description="Polar residues" evidence="4">
    <location>
        <begin position="234"/>
        <end position="250"/>
    </location>
</feature>
<reference evidence="8 9" key="1">
    <citation type="submission" date="2017-09" db="EMBL/GenBank/DDBJ databases">
        <title>WGS assembly of Aquilegia coerulea Goldsmith.</title>
        <authorList>
            <person name="Hodges S."/>
            <person name="Kramer E."/>
            <person name="Nordborg M."/>
            <person name="Tomkins J."/>
            <person name="Borevitz J."/>
            <person name="Derieg N."/>
            <person name="Yan J."/>
            <person name="Mihaltcheva S."/>
            <person name="Hayes R.D."/>
            <person name="Rokhsar D."/>
        </authorList>
    </citation>
    <scope>NUCLEOTIDE SEQUENCE [LARGE SCALE GENOMIC DNA]</scope>
    <source>
        <strain evidence="9">cv. Goldsmith</strain>
    </source>
</reference>
<dbReference type="PANTHER" id="PTHR14790">
    <property type="entry name" value="RECQ-MEDIATED GENOME INSTABILITY PROTEIN 1 RMI1"/>
    <property type="match status" value="1"/>
</dbReference>
<dbReference type="OrthoDB" id="341511at2759"/>
<dbReference type="InterPro" id="IPR032199">
    <property type="entry name" value="RMI1_C"/>
</dbReference>
<dbReference type="GO" id="GO:0000166">
    <property type="term" value="F:nucleotide binding"/>
    <property type="evidence" value="ECO:0007669"/>
    <property type="project" value="InterPro"/>
</dbReference>
<sequence>MMMNSGVVAIPDSSPIADFLRNLGLNVRKEWLDSCISLLNNSVPGFSNLTVAGKAELCFGQFLFSDMNVSAAAAGAGVLPDNVHSLHLVHLPGPFVLQVDEIVNITRPLRDRYQNAAAGHNRCLKLSMTDGVQRVFGIEYRPIKNLDVLAPAGLKVSIHNVHVRRGLLVLVPEVLEVLGGLVEDLDAARKRLVHEVNKPPRGKRTRTGSGPPLASRATLAAWPSNDNVSDHGHGNNSTSQNLGSSGLSDQGAAFSTASVVAGGRVAENHSVPNVRSTAESNSSSNAVVHQGNNMPNARTPIYGDHIERVGEASAGPNSRPCADPTPFVTAGIGTGGRIGEDHFVPNVRPNAQFSHLSNPVMDNEDINMSDVSMPIRGDGRERVVEAFADPTSRLCAELNPSPFVTNSIDTRSRIGESIFVPNVTQNAQSNSSPNADLDFEDLNMYDASHRDDRERVVEAFLDFSSRPSADRSASSFVASGVDTRSAVEEQFVPNASSNEESNPLPNPFVDPEEINMVDASMSNHGDDRQRIAVLAELSCQTNAEPNLYLNASSDVRDTNMDDDLDNPHILNGDGEVPFTYFANLMSKWTTLKDNETPFVQGNIKCFLTGVKGFNFKGRSTYELHVYVDDGSLISEVLIDHNVVQNAIGHSPKEVTAALSSQDKNVVSGMKDTLKQFQYFLVNFEGIMLLEINNNSHIPVALEMNQGCSSSDAWALLQRLKVFTSPETPRHQHSESINPIDISP</sequence>
<dbReference type="EMBL" id="KZ305057">
    <property type="protein sequence ID" value="PIA33840.1"/>
    <property type="molecule type" value="Genomic_DNA"/>
</dbReference>
<dbReference type="Proteomes" id="UP000230069">
    <property type="component" value="Unassembled WGS sequence"/>
</dbReference>
<evidence type="ECO:0000259" key="7">
    <source>
        <dbReference type="Pfam" id="PF21000"/>
    </source>
</evidence>
<dbReference type="GO" id="GO:0031422">
    <property type="term" value="C:RecQ family helicase-topoisomerase III complex"/>
    <property type="evidence" value="ECO:0007669"/>
    <property type="project" value="TreeGrafter"/>
</dbReference>
<evidence type="ECO:0000256" key="4">
    <source>
        <dbReference type="SAM" id="MobiDB-lite"/>
    </source>
</evidence>